<organism evidence="1 2">
    <name type="scientific">Paenibacillus thailandensis</name>
    <dbReference type="NCBI Taxonomy" id="393250"/>
    <lineage>
        <taxon>Bacteria</taxon>
        <taxon>Bacillati</taxon>
        <taxon>Bacillota</taxon>
        <taxon>Bacilli</taxon>
        <taxon>Bacillales</taxon>
        <taxon>Paenibacillaceae</taxon>
        <taxon>Paenibacillus</taxon>
    </lineage>
</organism>
<gene>
    <name evidence="1" type="ORF">ACFSW5_22525</name>
</gene>
<evidence type="ECO:0000313" key="2">
    <source>
        <dbReference type="Proteomes" id="UP001597493"/>
    </source>
</evidence>
<name>A0ABW5R3A5_9BACL</name>
<evidence type="ECO:0000313" key="1">
    <source>
        <dbReference type="EMBL" id="MFD2663037.1"/>
    </source>
</evidence>
<protein>
    <submittedName>
        <fullName evidence="1">DUF2577 family protein</fullName>
    </submittedName>
</protein>
<keyword evidence="2" id="KW-1185">Reference proteome</keyword>
<dbReference type="Proteomes" id="UP001597493">
    <property type="component" value="Unassembled WGS sequence"/>
</dbReference>
<dbReference type="RefSeq" id="WP_379278322.1">
    <property type="nucleotide sequence ID" value="NZ_JBHUGT010000045.1"/>
</dbReference>
<dbReference type="EMBL" id="JBHUMY010000038">
    <property type="protein sequence ID" value="MFD2663037.1"/>
    <property type="molecule type" value="Genomic_DNA"/>
</dbReference>
<dbReference type="InterPro" id="IPR022555">
    <property type="entry name" value="DUF2577"/>
</dbReference>
<sequence length="84" mass="9093">MEPWAVGLAKMFKDNENPKYDGATVGKVISPLPSIKIALGDEILLESDNLVIANRIYELSPVSGDSVILIPNGQMYYVIDKVGG</sequence>
<dbReference type="Pfam" id="PF10844">
    <property type="entry name" value="DUF2577"/>
    <property type="match status" value="1"/>
</dbReference>
<reference evidence="2" key="1">
    <citation type="journal article" date="2019" name="Int. J. Syst. Evol. Microbiol.">
        <title>The Global Catalogue of Microorganisms (GCM) 10K type strain sequencing project: providing services to taxonomists for standard genome sequencing and annotation.</title>
        <authorList>
            <consortium name="The Broad Institute Genomics Platform"/>
            <consortium name="The Broad Institute Genome Sequencing Center for Infectious Disease"/>
            <person name="Wu L."/>
            <person name="Ma J."/>
        </authorList>
    </citation>
    <scope>NUCLEOTIDE SEQUENCE [LARGE SCALE GENOMIC DNA]</scope>
    <source>
        <strain evidence="2">TISTR 1827</strain>
    </source>
</reference>
<proteinExistence type="predicted"/>
<comment type="caution">
    <text evidence="1">The sequence shown here is derived from an EMBL/GenBank/DDBJ whole genome shotgun (WGS) entry which is preliminary data.</text>
</comment>
<accession>A0ABW5R3A5</accession>